<evidence type="ECO:0000256" key="9">
    <source>
        <dbReference type="ARBA" id="ARBA00023136"/>
    </source>
</evidence>
<dbReference type="Gene3D" id="3.30.420.380">
    <property type="match status" value="1"/>
</dbReference>
<keyword evidence="5" id="KW-0997">Cell inner membrane</keyword>
<comment type="subcellular location">
    <subcellularLocation>
        <location evidence="1">Cell inner membrane</location>
        <topology evidence="1">Single-pass membrane protein</topology>
    </subcellularLocation>
</comment>
<keyword evidence="3 10" id="KW-0813">Transport</keyword>
<comment type="similarity">
    <text evidence="2 10">Belongs to the GSP L family.</text>
</comment>
<dbReference type="CDD" id="cd24017">
    <property type="entry name" value="ASKHA_T2SSL_N"/>
    <property type="match status" value="1"/>
</dbReference>
<evidence type="ECO:0000259" key="12">
    <source>
        <dbReference type="Pfam" id="PF12693"/>
    </source>
</evidence>
<evidence type="ECO:0000256" key="5">
    <source>
        <dbReference type="ARBA" id="ARBA00022519"/>
    </source>
</evidence>
<evidence type="ECO:0000313" key="14">
    <source>
        <dbReference type="Proteomes" id="UP001140973"/>
    </source>
</evidence>
<dbReference type="InterPro" id="IPR024230">
    <property type="entry name" value="GspL_cyto_dom"/>
</dbReference>
<evidence type="ECO:0000259" key="11">
    <source>
        <dbReference type="Pfam" id="PF05134"/>
    </source>
</evidence>
<evidence type="ECO:0000256" key="6">
    <source>
        <dbReference type="ARBA" id="ARBA00022692"/>
    </source>
</evidence>
<comment type="caution">
    <text evidence="13">The sequence shown here is derived from an EMBL/GenBank/DDBJ whole genome shotgun (WGS) entry which is preliminary data.</text>
</comment>
<dbReference type="InterPro" id="IPR007812">
    <property type="entry name" value="T2SS_protein-GspL"/>
</dbReference>
<sequence>MSEFLTVRLSSQQDAEIPWLVWSSQQQEVIASGEISGWEQLSELATYAAQRTTIVLLAASDLVLTKVEIPSGASRQLESMLPYLIEDEIAQDVDDLHFSILQKTASTAYVAGVDRSYLTHCLEQLKSAGMEVKKVLPDVLAVPLHDGLSALQMGKEWLIRKEEYLGVSLEAEWLELFSHSEWVKQDDQYLPLNAYTPLPELTLAEGQHWQQAEPQLVMALLTEQAIASKITLLTGSFKAKSSFFKHWQVWQKSTLAACLLLVISTAYNVLQSGQYETQATAYRVESERVFRAVFPDKQKIPTVSYLKRQMNDEASRLAGGGSGGAMLEWLAKLPASIGSVPNMRLQSVKYDGNRGEIRLEAQSNDFQSFELARVQLEKQFMVEQGQLNRSGEIVNGTFVLKSK</sequence>
<dbReference type="NCBIfam" id="TIGR01709">
    <property type="entry name" value="typeII_sec_gspL"/>
    <property type="match status" value="1"/>
</dbReference>
<keyword evidence="4" id="KW-1003">Cell membrane</keyword>
<dbReference type="GO" id="GO:0009276">
    <property type="term" value="C:Gram-negative-bacterium-type cell wall"/>
    <property type="evidence" value="ECO:0007669"/>
    <property type="project" value="InterPro"/>
</dbReference>
<dbReference type="GO" id="GO:0015627">
    <property type="term" value="C:type II protein secretion system complex"/>
    <property type="evidence" value="ECO:0007669"/>
    <property type="project" value="InterPro"/>
</dbReference>
<dbReference type="GO" id="GO:0015628">
    <property type="term" value="P:protein secretion by the type II secretion system"/>
    <property type="evidence" value="ECO:0007669"/>
    <property type="project" value="InterPro"/>
</dbReference>
<reference evidence="13" key="1">
    <citation type="submission" date="2022-02" db="EMBL/GenBank/DDBJ databases">
        <title>Emergence and expansion in Europe of a Vibrio aestuarianus clonal complex pathogenic for oysters.</title>
        <authorList>
            <person name="Mesnil A."/>
            <person name="Travers M.-A."/>
        </authorList>
    </citation>
    <scope>NUCLEOTIDE SEQUENCE</scope>
    <source>
        <strain evidence="13">151-ITT-15-cp-1</strain>
    </source>
</reference>
<accession>A0A9X4FF29</accession>
<protein>
    <recommendedName>
        <fullName evidence="10">Type II secretion system protein L</fullName>
        <shortName evidence="10">T2SS protein L</shortName>
    </recommendedName>
</protein>
<dbReference type="Pfam" id="PF12693">
    <property type="entry name" value="GspL_C"/>
    <property type="match status" value="1"/>
</dbReference>
<organism evidence="13 14">
    <name type="scientific">Vibrio aestuarianus</name>
    <dbReference type="NCBI Taxonomy" id="28171"/>
    <lineage>
        <taxon>Bacteria</taxon>
        <taxon>Pseudomonadati</taxon>
        <taxon>Pseudomonadota</taxon>
        <taxon>Gammaproteobacteria</taxon>
        <taxon>Vibrionales</taxon>
        <taxon>Vibrionaceae</taxon>
        <taxon>Vibrio</taxon>
    </lineage>
</organism>
<dbReference type="EMBL" id="JAKNAP010000027">
    <property type="protein sequence ID" value="MDE1357517.1"/>
    <property type="molecule type" value="Genomic_DNA"/>
</dbReference>
<dbReference type="Gene3D" id="3.30.420.370">
    <property type="match status" value="1"/>
</dbReference>
<dbReference type="InterPro" id="IPR025691">
    <property type="entry name" value="GspL_pp_dom"/>
</dbReference>
<keyword evidence="6" id="KW-0812">Transmembrane</keyword>
<evidence type="ECO:0000256" key="1">
    <source>
        <dbReference type="ARBA" id="ARBA00004377"/>
    </source>
</evidence>
<evidence type="ECO:0000256" key="10">
    <source>
        <dbReference type="PIRNR" id="PIRNR015761"/>
    </source>
</evidence>
<feature type="domain" description="GspL cytoplasmic actin-ATPase-like" evidence="11">
    <location>
        <begin position="5"/>
        <end position="240"/>
    </location>
</feature>
<dbReference type="Proteomes" id="UP001140973">
    <property type="component" value="Unassembled WGS sequence"/>
</dbReference>
<comment type="function">
    <text evidence="10">Inner membrane component of the type II secretion system required for the energy-dependent secretion of extracellular factors such as proteases and toxins from the periplasm.</text>
</comment>
<dbReference type="RefSeq" id="WP_274674028.1">
    <property type="nucleotide sequence ID" value="NZ_JAKNAP010000027.1"/>
</dbReference>
<evidence type="ECO:0000256" key="8">
    <source>
        <dbReference type="ARBA" id="ARBA00022989"/>
    </source>
</evidence>
<dbReference type="PIRSF" id="PIRSF015761">
    <property type="entry name" value="Protein_L"/>
    <property type="match status" value="1"/>
</dbReference>
<dbReference type="SUPFAM" id="SSF53067">
    <property type="entry name" value="Actin-like ATPase domain"/>
    <property type="match status" value="2"/>
</dbReference>
<gene>
    <name evidence="13" type="primary">gspL</name>
    <name evidence="13" type="ORF">L9W73_09390</name>
</gene>
<dbReference type="GO" id="GO:0005886">
    <property type="term" value="C:plasma membrane"/>
    <property type="evidence" value="ECO:0007669"/>
    <property type="project" value="UniProtKB-SubCell"/>
</dbReference>
<dbReference type="Gene3D" id="3.30.1360.100">
    <property type="entry name" value="General secretion pathway protein M, EpsM"/>
    <property type="match status" value="1"/>
</dbReference>
<dbReference type="InterPro" id="IPR043129">
    <property type="entry name" value="ATPase_NBD"/>
</dbReference>
<dbReference type="Pfam" id="PF05134">
    <property type="entry name" value="T2SSL"/>
    <property type="match status" value="1"/>
</dbReference>
<feature type="domain" description="GspL periplasmic" evidence="12">
    <location>
        <begin position="245"/>
        <end position="402"/>
    </location>
</feature>
<keyword evidence="9" id="KW-0472">Membrane</keyword>
<proteinExistence type="inferred from homology"/>
<dbReference type="AlphaFoldDB" id="A0A9X4FF29"/>
<keyword evidence="8" id="KW-1133">Transmembrane helix</keyword>
<keyword evidence="7 10" id="KW-0653">Protein transport</keyword>
<evidence type="ECO:0000256" key="7">
    <source>
        <dbReference type="ARBA" id="ARBA00022927"/>
    </source>
</evidence>
<evidence type="ECO:0000256" key="4">
    <source>
        <dbReference type="ARBA" id="ARBA00022475"/>
    </source>
</evidence>
<name>A0A9X4FF29_9VIBR</name>
<evidence type="ECO:0000256" key="3">
    <source>
        <dbReference type="ARBA" id="ARBA00022448"/>
    </source>
</evidence>
<evidence type="ECO:0000313" key="13">
    <source>
        <dbReference type="EMBL" id="MDE1357517.1"/>
    </source>
</evidence>
<evidence type="ECO:0000256" key="2">
    <source>
        <dbReference type="ARBA" id="ARBA00005318"/>
    </source>
</evidence>